<comment type="caution">
    <text evidence="1">The sequence shown here is derived from an EMBL/GenBank/DDBJ whole genome shotgun (WGS) entry which is preliminary data.</text>
</comment>
<proteinExistence type="predicted"/>
<organism evidence="1 2">
    <name type="scientific">Diphasiastrum complanatum</name>
    <name type="common">Issler's clubmoss</name>
    <name type="synonym">Lycopodium complanatum</name>
    <dbReference type="NCBI Taxonomy" id="34168"/>
    <lineage>
        <taxon>Eukaryota</taxon>
        <taxon>Viridiplantae</taxon>
        <taxon>Streptophyta</taxon>
        <taxon>Embryophyta</taxon>
        <taxon>Tracheophyta</taxon>
        <taxon>Lycopodiopsida</taxon>
        <taxon>Lycopodiales</taxon>
        <taxon>Lycopodiaceae</taxon>
        <taxon>Lycopodioideae</taxon>
        <taxon>Diphasiastrum</taxon>
    </lineage>
</organism>
<reference evidence="2" key="1">
    <citation type="journal article" date="2024" name="Proc. Natl. Acad. Sci. U.S.A.">
        <title>Extraordinary preservation of gene collinearity over three hundred million years revealed in homosporous lycophytes.</title>
        <authorList>
            <person name="Li C."/>
            <person name="Wickell D."/>
            <person name="Kuo L.Y."/>
            <person name="Chen X."/>
            <person name="Nie B."/>
            <person name="Liao X."/>
            <person name="Peng D."/>
            <person name="Ji J."/>
            <person name="Jenkins J."/>
            <person name="Williams M."/>
            <person name="Shu S."/>
            <person name="Plott C."/>
            <person name="Barry K."/>
            <person name="Rajasekar S."/>
            <person name="Grimwood J."/>
            <person name="Han X."/>
            <person name="Sun S."/>
            <person name="Hou Z."/>
            <person name="He W."/>
            <person name="Dai G."/>
            <person name="Sun C."/>
            <person name="Schmutz J."/>
            <person name="Leebens-Mack J.H."/>
            <person name="Li F.W."/>
            <person name="Wang L."/>
        </authorList>
    </citation>
    <scope>NUCLEOTIDE SEQUENCE [LARGE SCALE GENOMIC DNA]</scope>
    <source>
        <strain evidence="2">cv. PW_Plant_1</strain>
    </source>
</reference>
<accession>A0ACC2CMS5</accession>
<dbReference type="Proteomes" id="UP001162992">
    <property type="component" value="Chromosome 9"/>
</dbReference>
<evidence type="ECO:0000313" key="1">
    <source>
        <dbReference type="EMBL" id="KAJ7543297.1"/>
    </source>
</evidence>
<protein>
    <submittedName>
        <fullName evidence="1">Uncharacterized protein</fullName>
    </submittedName>
</protein>
<gene>
    <name evidence="1" type="ORF">O6H91_09G032100</name>
</gene>
<keyword evidence="2" id="KW-1185">Reference proteome</keyword>
<sequence length="252" mass="30232">MGSGMQPLEEDMAALLKDFDALEKMYRDVKVEIKETKASLAVEIKKREAAEAICSSLEREKQWWMKFQEENMANTILQLDFRMKNDELWHQLKTLEEKHTTDQKEHEQSLHTITHQHKESMAKMECELRNLQDCINAKDVAMTYFEEEVAQLHVIIDDIKRDAEQLQRDEHEKCRHEVEELAILLEVEKREREKSQSDLQKAEHWSMLTKLKYEEQIREMSSNRFEETLKHKIMKLRKENEDLKRQLLCFQA</sequence>
<name>A0ACC2CMS5_DIPCM</name>
<dbReference type="EMBL" id="CM055100">
    <property type="protein sequence ID" value="KAJ7543297.1"/>
    <property type="molecule type" value="Genomic_DNA"/>
</dbReference>
<evidence type="ECO:0000313" key="2">
    <source>
        <dbReference type="Proteomes" id="UP001162992"/>
    </source>
</evidence>